<dbReference type="EMBL" id="RKLP01000009">
    <property type="protein sequence ID" value="RVW08174.1"/>
    <property type="molecule type" value="Genomic_DNA"/>
</dbReference>
<dbReference type="AlphaFoldDB" id="A0A3S3AMC3"/>
<dbReference type="Proteomes" id="UP000286208">
    <property type="component" value="Unassembled WGS sequence"/>
</dbReference>
<reference evidence="1 2" key="1">
    <citation type="submission" date="2018-11" db="EMBL/GenBank/DDBJ databases">
        <title>Rhodococcus spongicola sp. nov. and Rhodococcus xishaensis sp. nov. from marine sponges.</title>
        <authorList>
            <person name="Li L."/>
            <person name="Lin H.W."/>
        </authorList>
    </citation>
    <scope>NUCLEOTIDE SEQUENCE [LARGE SCALE GENOMIC DNA]</scope>
    <source>
        <strain evidence="1 2">CCTCC AB2014297</strain>
    </source>
</reference>
<dbReference type="SUPFAM" id="SSF53850">
    <property type="entry name" value="Periplasmic binding protein-like II"/>
    <property type="match status" value="1"/>
</dbReference>
<organism evidence="1 2">
    <name type="scientific">Prescottella agglutinans</name>
    <dbReference type="NCBI Taxonomy" id="1644129"/>
    <lineage>
        <taxon>Bacteria</taxon>
        <taxon>Bacillati</taxon>
        <taxon>Actinomycetota</taxon>
        <taxon>Actinomycetes</taxon>
        <taxon>Mycobacteriales</taxon>
        <taxon>Nocardiaceae</taxon>
        <taxon>Prescottella</taxon>
    </lineage>
</organism>
<evidence type="ECO:0000313" key="2">
    <source>
        <dbReference type="Proteomes" id="UP000286208"/>
    </source>
</evidence>
<dbReference type="PANTHER" id="PTHR30024">
    <property type="entry name" value="ALIPHATIC SULFONATES-BINDING PROTEIN-RELATED"/>
    <property type="match status" value="1"/>
</dbReference>
<dbReference type="Gene3D" id="3.40.190.10">
    <property type="entry name" value="Periplasmic binding protein-like II"/>
    <property type="match status" value="1"/>
</dbReference>
<dbReference type="Gene3D" id="3.40.190.270">
    <property type="match status" value="1"/>
</dbReference>
<comment type="caution">
    <text evidence="1">The sequence shown here is derived from an EMBL/GenBank/DDBJ whole genome shotgun (WGS) entry which is preliminary data.</text>
</comment>
<name>A0A3S3AMC3_9NOCA</name>
<evidence type="ECO:0000313" key="1">
    <source>
        <dbReference type="EMBL" id="RVW08174.1"/>
    </source>
</evidence>
<gene>
    <name evidence="1" type="ORF">EGT67_17350</name>
</gene>
<protein>
    <submittedName>
        <fullName evidence="1">ABC transporter substrate-binding protein</fullName>
    </submittedName>
</protein>
<keyword evidence="2" id="KW-1185">Reference proteome</keyword>
<dbReference type="RefSeq" id="WP_127917335.1">
    <property type="nucleotide sequence ID" value="NZ_RKLP01000009.1"/>
</dbReference>
<proteinExistence type="predicted"/>
<dbReference type="PANTHER" id="PTHR30024:SF21">
    <property type="entry name" value="ABC TRANSPORTER SUBSTRATE-BINDING PROTEIN"/>
    <property type="match status" value="1"/>
</dbReference>
<sequence length="345" mass="36764">MTTTSPLDTLWYTRCPVPTASGLANSLGWLSETADAAGLRFGILQDADAELAGRHFDHGLSGLIREGGNVPALAARAEGAPTRLVGLTWIDESQAILVGPATAIDSPAELAGLRIGIPAWADDRARSFPRAMALHGFASALRLGGLTFADVVAVEVPAEPNPQVRSASRSRTTTWGVEALLRGDVDAIYVKGARAQEVAREHGLQVAVDLDATASKRLRVNNGTPRPITVHADLLESRPDLVAAFLAQTLRAADWAADNLDEVRDVLARETYSGAAGVEAAYGDTFHRGLHPTLSAERLELLDIQKQFLYTHGFLAADFDLASWVAPEPLAQARELLASDRKVAS</sequence>
<accession>A0A3S3AMC3</accession>
<dbReference type="OrthoDB" id="2634887at2"/>